<organism evidence="2 3">
    <name type="scientific">Tsukamurella soli</name>
    <dbReference type="NCBI Taxonomy" id="644556"/>
    <lineage>
        <taxon>Bacteria</taxon>
        <taxon>Bacillati</taxon>
        <taxon>Actinomycetota</taxon>
        <taxon>Actinomycetes</taxon>
        <taxon>Mycobacteriales</taxon>
        <taxon>Tsukamurellaceae</taxon>
        <taxon>Tsukamurella</taxon>
    </lineage>
</organism>
<feature type="domain" description="FAD dependent oxidoreductase" evidence="1">
    <location>
        <begin position="11"/>
        <end position="388"/>
    </location>
</feature>
<dbReference type="Proteomes" id="UP001500635">
    <property type="component" value="Unassembled WGS sequence"/>
</dbReference>
<proteinExistence type="predicted"/>
<dbReference type="EMBL" id="BAABFR010000025">
    <property type="protein sequence ID" value="GAA4391353.1"/>
    <property type="molecule type" value="Genomic_DNA"/>
</dbReference>
<protein>
    <submittedName>
        <fullName evidence="2">FAD-dependent oxidoreductase</fullName>
    </submittedName>
</protein>
<dbReference type="InterPro" id="IPR036188">
    <property type="entry name" value="FAD/NAD-bd_sf"/>
</dbReference>
<keyword evidence="3" id="KW-1185">Reference proteome</keyword>
<dbReference type="InterPro" id="IPR006076">
    <property type="entry name" value="FAD-dep_OxRdtase"/>
</dbReference>
<accession>A0ABP8JIB4</accession>
<gene>
    <name evidence="2" type="ORF">GCM10023147_20210</name>
</gene>
<reference evidence="3" key="1">
    <citation type="journal article" date="2019" name="Int. J. Syst. Evol. Microbiol.">
        <title>The Global Catalogue of Microorganisms (GCM) 10K type strain sequencing project: providing services to taxonomists for standard genome sequencing and annotation.</title>
        <authorList>
            <consortium name="The Broad Institute Genomics Platform"/>
            <consortium name="The Broad Institute Genome Sequencing Center for Infectious Disease"/>
            <person name="Wu L."/>
            <person name="Ma J."/>
        </authorList>
    </citation>
    <scope>NUCLEOTIDE SEQUENCE [LARGE SCALE GENOMIC DNA]</scope>
    <source>
        <strain evidence="3">JCM 17688</strain>
    </source>
</reference>
<name>A0ABP8JIB4_9ACTN</name>
<evidence type="ECO:0000259" key="1">
    <source>
        <dbReference type="Pfam" id="PF01266"/>
    </source>
</evidence>
<dbReference type="SUPFAM" id="SSF51905">
    <property type="entry name" value="FAD/NAD(P)-binding domain"/>
    <property type="match status" value="1"/>
</dbReference>
<dbReference type="RefSeq" id="WP_344994623.1">
    <property type="nucleotide sequence ID" value="NZ_BAABFR010000025.1"/>
</dbReference>
<sequence>MIRLHDPAIAVVVGAGVIGSSIALQLASRGYHVTVVDKAGGAGYGSTSASSAMIRFNYSTLDGVLTAWESSHCWRNWRGYLGLPQDVPVARFHRVGMVFLDVDAAPADRTAALFDAAGVPYERWDATELTRRIPGIDAGRYFPPAPVHSAEFLADAHGEIGALYTPDGGFVDDPRLAAAGLADAAVRAGAVFRYRSRVVALERDEVWRLTLDDGTELAAPIVVNATGPWSGGLNALAGVGDGWTVSVRPLRQEVHHVRPPSGYNPDGGLGPALADMDLGTYSRPEPGGGFLVGGTEPECDPLEWVDDPDTVDGRRTAERFEAQVLRLARRFPALGVPSRPSGIAGVYDVASDWTPVYDRTEAPGFYVAMGTSGNQFKNAPLAGEFLAEIIDATRAGHDHDAEPVRYRGRVSGREIDLGSFSRRRAPNAESSGTVVG</sequence>
<dbReference type="PANTHER" id="PTHR13847">
    <property type="entry name" value="SARCOSINE DEHYDROGENASE-RELATED"/>
    <property type="match status" value="1"/>
</dbReference>
<evidence type="ECO:0000313" key="3">
    <source>
        <dbReference type="Proteomes" id="UP001500635"/>
    </source>
</evidence>
<dbReference type="Gene3D" id="3.50.50.60">
    <property type="entry name" value="FAD/NAD(P)-binding domain"/>
    <property type="match status" value="1"/>
</dbReference>
<comment type="caution">
    <text evidence="2">The sequence shown here is derived from an EMBL/GenBank/DDBJ whole genome shotgun (WGS) entry which is preliminary data.</text>
</comment>
<dbReference type="Gene3D" id="3.30.9.10">
    <property type="entry name" value="D-Amino Acid Oxidase, subunit A, domain 2"/>
    <property type="match status" value="1"/>
</dbReference>
<dbReference type="Pfam" id="PF01266">
    <property type="entry name" value="DAO"/>
    <property type="match status" value="1"/>
</dbReference>
<evidence type="ECO:0000313" key="2">
    <source>
        <dbReference type="EMBL" id="GAA4391353.1"/>
    </source>
</evidence>